<name>A0A2P6SA96_ROSCH</name>
<keyword evidence="4 7" id="KW-0456">Lyase</keyword>
<dbReference type="InterPro" id="IPR034741">
    <property type="entry name" value="Terpene_cyclase-like_1_C"/>
</dbReference>
<dbReference type="CDD" id="cd00684">
    <property type="entry name" value="Terpene_cyclase_plant_C1"/>
    <property type="match status" value="1"/>
</dbReference>
<dbReference type="InterPro" id="IPR044814">
    <property type="entry name" value="Terpene_cyclase_plant_C1"/>
</dbReference>
<dbReference type="SMR" id="A0A2P6SA96"/>
<gene>
    <name evidence="7" type="ORF">RchiOBHm_Chr1g0326331</name>
</gene>
<dbReference type="SUPFAM" id="SSF48576">
    <property type="entry name" value="Terpenoid synthases"/>
    <property type="match status" value="1"/>
</dbReference>
<accession>A0A2P6SA96</accession>
<dbReference type="FunFam" id="1.10.600.10:FF:000007">
    <property type="entry name" value="Isoprene synthase, chloroplastic"/>
    <property type="match status" value="1"/>
</dbReference>
<evidence type="ECO:0000259" key="6">
    <source>
        <dbReference type="Pfam" id="PF03936"/>
    </source>
</evidence>
<organism evidence="7 8">
    <name type="scientific">Rosa chinensis</name>
    <name type="common">China rose</name>
    <dbReference type="NCBI Taxonomy" id="74649"/>
    <lineage>
        <taxon>Eukaryota</taxon>
        <taxon>Viridiplantae</taxon>
        <taxon>Streptophyta</taxon>
        <taxon>Embryophyta</taxon>
        <taxon>Tracheophyta</taxon>
        <taxon>Spermatophyta</taxon>
        <taxon>Magnoliopsida</taxon>
        <taxon>eudicotyledons</taxon>
        <taxon>Gunneridae</taxon>
        <taxon>Pentapetalae</taxon>
        <taxon>rosids</taxon>
        <taxon>fabids</taxon>
        <taxon>Rosales</taxon>
        <taxon>Rosaceae</taxon>
        <taxon>Rosoideae</taxon>
        <taxon>Rosoideae incertae sedis</taxon>
        <taxon>Rosa</taxon>
    </lineage>
</organism>
<keyword evidence="2" id="KW-0479">Metal-binding</keyword>
<dbReference type="AlphaFoldDB" id="A0A2P6SA96"/>
<evidence type="ECO:0000256" key="4">
    <source>
        <dbReference type="ARBA" id="ARBA00023239"/>
    </source>
</evidence>
<comment type="cofactor">
    <cofactor evidence="1">
        <name>Mg(2+)</name>
        <dbReference type="ChEBI" id="CHEBI:18420"/>
    </cofactor>
</comment>
<dbReference type="Gene3D" id="1.10.600.10">
    <property type="entry name" value="Farnesyl Diphosphate Synthase"/>
    <property type="match status" value="1"/>
</dbReference>
<sequence length="388" mass="45134">MMISSLGPPRNHTVSRSSTESEYRALAQAAAEVVWICKLLRDYHFVLAKPPCLWCDNVSALALASNPVNHARTKHIDMDYHYIREMVLSKWWKDLDFANKLPFARDRVVEAYFWALAIYFEPEYSFARMVSAKATAIITVIDDIYDVQGTYEELENFTEAIERWDISAVDQLPEYMKVFYKALLNFFTELEESLTNKGILYRLHYAREGFKVQVRAYFQEAKWFKQKYIPSMEEYMSVELYTSFFMVATVSFVGMGVIVTKDSMDWVFSEPKILKASSIIGRLMNDLVGHKFEQKREHIASAVECYMKQYGVTEEEAEVELTKQVNDAWKDINEEWLDATSIPRPLLLRILNFARSSEVLYKGEDVYTHSENVLKGYVVSLFIEPVPI</sequence>
<dbReference type="Pfam" id="PF03936">
    <property type="entry name" value="Terpene_synth_C"/>
    <property type="match status" value="1"/>
</dbReference>
<dbReference type="GO" id="GO:0010333">
    <property type="term" value="F:terpene synthase activity"/>
    <property type="evidence" value="ECO:0007669"/>
    <property type="project" value="InterPro"/>
</dbReference>
<evidence type="ECO:0000256" key="2">
    <source>
        <dbReference type="ARBA" id="ARBA00022723"/>
    </source>
</evidence>
<dbReference type="GO" id="GO:0000287">
    <property type="term" value="F:magnesium ion binding"/>
    <property type="evidence" value="ECO:0007669"/>
    <property type="project" value="InterPro"/>
</dbReference>
<keyword evidence="3" id="KW-0460">Magnesium</keyword>
<dbReference type="InterPro" id="IPR005630">
    <property type="entry name" value="Terpene_synthase_metal-bd"/>
</dbReference>
<comment type="similarity">
    <text evidence="5">Belongs to the terpene synthase family. Tpsb subfamily.</text>
</comment>
<dbReference type="GO" id="GO:0016102">
    <property type="term" value="P:diterpenoid biosynthetic process"/>
    <property type="evidence" value="ECO:0007669"/>
    <property type="project" value="InterPro"/>
</dbReference>
<dbReference type="InterPro" id="IPR008949">
    <property type="entry name" value="Isoprenoid_synthase_dom_sf"/>
</dbReference>
<dbReference type="InterPro" id="IPR050148">
    <property type="entry name" value="Terpene_synthase-like"/>
</dbReference>
<dbReference type="EMBL" id="PDCK01000039">
    <property type="protein sequence ID" value="PRQ55597.1"/>
    <property type="molecule type" value="Genomic_DNA"/>
</dbReference>
<dbReference type="CDD" id="cd09272">
    <property type="entry name" value="RNase_HI_RT_Ty1"/>
    <property type="match status" value="1"/>
</dbReference>
<evidence type="ECO:0000313" key="8">
    <source>
        <dbReference type="Proteomes" id="UP000238479"/>
    </source>
</evidence>
<dbReference type="SFLD" id="SFLDS00005">
    <property type="entry name" value="Isoprenoid_Synthase_Type_I"/>
    <property type="match status" value="1"/>
</dbReference>
<dbReference type="Gramene" id="PRQ55597">
    <property type="protein sequence ID" value="PRQ55597"/>
    <property type="gene ID" value="RchiOBHm_Chr1g0326331"/>
</dbReference>
<keyword evidence="8" id="KW-1185">Reference proteome</keyword>
<comment type="caution">
    <text evidence="7">The sequence shown here is derived from an EMBL/GenBank/DDBJ whole genome shotgun (WGS) entry which is preliminary data.</text>
</comment>
<evidence type="ECO:0000256" key="5">
    <source>
        <dbReference type="ARBA" id="ARBA00033744"/>
    </source>
</evidence>
<evidence type="ECO:0000256" key="3">
    <source>
        <dbReference type="ARBA" id="ARBA00022842"/>
    </source>
</evidence>
<dbReference type="PANTHER" id="PTHR31225:SF221">
    <property type="entry name" value="(-)-GERMACRENE D SYNTHASE"/>
    <property type="match status" value="1"/>
</dbReference>
<dbReference type="Proteomes" id="UP000238479">
    <property type="component" value="Chromosome 1"/>
</dbReference>
<feature type="domain" description="Terpene synthase metal-binding" evidence="6">
    <location>
        <begin position="93"/>
        <end position="331"/>
    </location>
</feature>
<dbReference type="SFLD" id="SFLDG01019">
    <property type="entry name" value="Terpene_Cyclase_Like_1_C_Termi"/>
    <property type="match status" value="1"/>
</dbReference>
<proteinExistence type="inferred from homology"/>
<protein>
    <submittedName>
        <fullName evidence="7">Putative lyase</fullName>
        <ecNumber evidence="7">4.2.3.-</ecNumber>
    </submittedName>
</protein>
<dbReference type="EC" id="4.2.3.-" evidence="7"/>
<reference evidence="7 8" key="1">
    <citation type="journal article" date="2018" name="Nat. Genet.">
        <title>The Rosa genome provides new insights in the design of modern roses.</title>
        <authorList>
            <person name="Bendahmane M."/>
        </authorList>
    </citation>
    <scope>NUCLEOTIDE SEQUENCE [LARGE SCALE GENOMIC DNA]</scope>
    <source>
        <strain evidence="8">cv. Old Blush</strain>
    </source>
</reference>
<evidence type="ECO:0000256" key="1">
    <source>
        <dbReference type="ARBA" id="ARBA00001946"/>
    </source>
</evidence>
<dbReference type="PANTHER" id="PTHR31225">
    <property type="entry name" value="OS04G0344100 PROTEIN-RELATED"/>
    <property type="match status" value="1"/>
</dbReference>
<evidence type="ECO:0000313" key="7">
    <source>
        <dbReference type="EMBL" id="PRQ55597.1"/>
    </source>
</evidence>
<dbReference type="STRING" id="74649.A0A2P6SA96"/>
<dbReference type="OMA" id="QRWHANC"/>